<name>J3NJU0_GAET3</name>
<reference evidence="3" key="4">
    <citation type="journal article" date="2015" name="G3 (Bethesda)">
        <title>Genome sequences of three phytopathogenic species of the Magnaporthaceae family of fungi.</title>
        <authorList>
            <person name="Okagaki L.H."/>
            <person name="Nunes C.C."/>
            <person name="Sailsbery J."/>
            <person name="Clay B."/>
            <person name="Brown D."/>
            <person name="John T."/>
            <person name="Oh Y."/>
            <person name="Young N."/>
            <person name="Fitzgerald M."/>
            <person name="Haas B.J."/>
            <person name="Zeng Q."/>
            <person name="Young S."/>
            <person name="Adiconis X."/>
            <person name="Fan L."/>
            <person name="Levin J.Z."/>
            <person name="Mitchell T.K."/>
            <person name="Okubara P.A."/>
            <person name="Farman M.L."/>
            <person name="Kohn L.M."/>
            <person name="Birren B."/>
            <person name="Ma L.-J."/>
            <person name="Dean R.A."/>
        </authorList>
    </citation>
    <scope>NUCLEOTIDE SEQUENCE</scope>
    <source>
        <strain evidence="3">R3-111a-1</strain>
    </source>
</reference>
<protein>
    <submittedName>
        <fullName evidence="2 3">Uncharacterized protein</fullName>
    </submittedName>
</protein>
<keyword evidence="4" id="KW-1185">Reference proteome</keyword>
<accession>J3NJU0</accession>
<dbReference type="RefSeq" id="XP_009217552.1">
    <property type="nucleotide sequence ID" value="XM_009219288.1"/>
</dbReference>
<dbReference type="AlphaFoldDB" id="J3NJU0"/>
<dbReference type="EMBL" id="GL385395">
    <property type="protein sequence ID" value="EJT81543.1"/>
    <property type="molecule type" value="Genomic_DNA"/>
</dbReference>
<dbReference type="Proteomes" id="UP000006039">
    <property type="component" value="Unassembled WGS sequence"/>
</dbReference>
<gene>
    <name evidence="3" type="primary">20341979</name>
    <name evidence="2" type="ORF">GGTG_01521</name>
</gene>
<evidence type="ECO:0000313" key="2">
    <source>
        <dbReference type="EMBL" id="EJT81543.1"/>
    </source>
</evidence>
<evidence type="ECO:0000313" key="3">
    <source>
        <dbReference type="EnsemblFungi" id="EJT81543"/>
    </source>
</evidence>
<reference evidence="2" key="3">
    <citation type="submission" date="2010-09" db="EMBL/GenBank/DDBJ databases">
        <title>Annotation of Gaeumannomyces graminis var. tritici R3-111a-1.</title>
        <authorList>
            <consortium name="The Broad Institute Genome Sequencing Platform"/>
            <person name="Ma L.-J."/>
            <person name="Dead R."/>
            <person name="Young S.K."/>
            <person name="Zeng Q."/>
            <person name="Gargeya S."/>
            <person name="Fitzgerald M."/>
            <person name="Haas B."/>
            <person name="Abouelleil A."/>
            <person name="Alvarado L."/>
            <person name="Arachchi H.M."/>
            <person name="Berlin A."/>
            <person name="Brown A."/>
            <person name="Chapman S.B."/>
            <person name="Chen Z."/>
            <person name="Dunbar C."/>
            <person name="Freedman E."/>
            <person name="Gearin G."/>
            <person name="Gellesch M."/>
            <person name="Goldberg J."/>
            <person name="Griggs A."/>
            <person name="Gujja S."/>
            <person name="Heiman D."/>
            <person name="Howarth C."/>
            <person name="Larson L."/>
            <person name="Lui A."/>
            <person name="MacDonald P.J.P."/>
            <person name="Mehta T."/>
            <person name="Montmayeur A."/>
            <person name="Murphy C."/>
            <person name="Neiman D."/>
            <person name="Pearson M."/>
            <person name="Priest M."/>
            <person name="Roberts A."/>
            <person name="Saif S."/>
            <person name="Shea T."/>
            <person name="Shenoy N."/>
            <person name="Sisk P."/>
            <person name="Stolte C."/>
            <person name="Sykes S."/>
            <person name="Yandava C."/>
            <person name="Wortman J."/>
            <person name="Nusbaum C."/>
            <person name="Birren B."/>
        </authorList>
    </citation>
    <scope>NUCLEOTIDE SEQUENCE</scope>
    <source>
        <strain evidence="2">R3-111a-1</strain>
    </source>
</reference>
<organism evidence="2">
    <name type="scientific">Gaeumannomyces tritici (strain R3-111a-1)</name>
    <name type="common">Wheat and barley take-all root rot fungus</name>
    <name type="synonym">Gaeumannomyces graminis var. tritici</name>
    <dbReference type="NCBI Taxonomy" id="644352"/>
    <lineage>
        <taxon>Eukaryota</taxon>
        <taxon>Fungi</taxon>
        <taxon>Dikarya</taxon>
        <taxon>Ascomycota</taxon>
        <taxon>Pezizomycotina</taxon>
        <taxon>Sordariomycetes</taxon>
        <taxon>Sordariomycetidae</taxon>
        <taxon>Magnaporthales</taxon>
        <taxon>Magnaporthaceae</taxon>
        <taxon>Gaeumannomyces</taxon>
    </lineage>
</organism>
<reference evidence="2" key="2">
    <citation type="submission" date="2010-07" db="EMBL/GenBank/DDBJ databases">
        <authorList>
            <consortium name="The Broad Institute Genome Sequencing Platform"/>
            <consortium name="Broad Institute Genome Sequencing Center for Infectious Disease"/>
            <person name="Ma L.-J."/>
            <person name="Dead R."/>
            <person name="Young S."/>
            <person name="Zeng Q."/>
            <person name="Koehrsen M."/>
            <person name="Alvarado L."/>
            <person name="Berlin A."/>
            <person name="Chapman S.B."/>
            <person name="Chen Z."/>
            <person name="Freedman E."/>
            <person name="Gellesch M."/>
            <person name="Goldberg J."/>
            <person name="Griggs A."/>
            <person name="Gujja S."/>
            <person name="Heilman E.R."/>
            <person name="Heiman D."/>
            <person name="Hepburn T."/>
            <person name="Howarth C."/>
            <person name="Jen D."/>
            <person name="Larson L."/>
            <person name="Mehta T."/>
            <person name="Neiman D."/>
            <person name="Pearson M."/>
            <person name="Roberts A."/>
            <person name="Saif S."/>
            <person name="Shea T."/>
            <person name="Shenoy N."/>
            <person name="Sisk P."/>
            <person name="Stolte C."/>
            <person name="Sykes S."/>
            <person name="Walk T."/>
            <person name="White J."/>
            <person name="Yandava C."/>
            <person name="Haas B."/>
            <person name="Nusbaum C."/>
            <person name="Birren B."/>
        </authorList>
    </citation>
    <scope>NUCLEOTIDE SEQUENCE</scope>
    <source>
        <strain evidence="2">R3-111a-1</strain>
    </source>
</reference>
<sequence length="103" mass="11095">MAPFKDHRDLGCPGGAQNEVIGGLPYFLILVMPGTYRYCTPPVPHRHTRHSASRGSYTRRGKAGASGSRAGPPLPRTPLAAISDGQLLRRGQAHRADWIAGTH</sequence>
<dbReference type="EnsemblFungi" id="EJT81543">
    <property type="protein sequence ID" value="EJT81543"/>
    <property type="gene ID" value="GGTG_01521"/>
</dbReference>
<feature type="compositionally biased region" description="Basic residues" evidence="1">
    <location>
        <begin position="44"/>
        <end position="62"/>
    </location>
</feature>
<dbReference type="VEuPathDB" id="FungiDB:GGTG_01521"/>
<evidence type="ECO:0000256" key="1">
    <source>
        <dbReference type="SAM" id="MobiDB-lite"/>
    </source>
</evidence>
<proteinExistence type="predicted"/>
<reference evidence="3" key="5">
    <citation type="submission" date="2018-04" db="UniProtKB">
        <authorList>
            <consortium name="EnsemblFungi"/>
        </authorList>
    </citation>
    <scope>IDENTIFICATION</scope>
    <source>
        <strain evidence="3">R3-111a-1</strain>
    </source>
</reference>
<evidence type="ECO:0000313" key="4">
    <source>
        <dbReference type="Proteomes" id="UP000006039"/>
    </source>
</evidence>
<feature type="region of interest" description="Disordered" evidence="1">
    <location>
        <begin position="41"/>
        <end position="77"/>
    </location>
</feature>
<dbReference type="GeneID" id="20341979"/>
<reference evidence="4" key="1">
    <citation type="submission" date="2010-07" db="EMBL/GenBank/DDBJ databases">
        <title>The genome sequence of Gaeumannomyces graminis var. tritici strain R3-111a-1.</title>
        <authorList>
            <consortium name="The Broad Institute Genome Sequencing Platform"/>
            <person name="Ma L.-J."/>
            <person name="Dead R."/>
            <person name="Young S."/>
            <person name="Zeng Q."/>
            <person name="Koehrsen M."/>
            <person name="Alvarado L."/>
            <person name="Berlin A."/>
            <person name="Chapman S.B."/>
            <person name="Chen Z."/>
            <person name="Freedman E."/>
            <person name="Gellesch M."/>
            <person name="Goldberg J."/>
            <person name="Griggs A."/>
            <person name="Gujja S."/>
            <person name="Heilman E.R."/>
            <person name="Heiman D."/>
            <person name="Hepburn T."/>
            <person name="Howarth C."/>
            <person name="Jen D."/>
            <person name="Larson L."/>
            <person name="Mehta T."/>
            <person name="Neiman D."/>
            <person name="Pearson M."/>
            <person name="Roberts A."/>
            <person name="Saif S."/>
            <person name="Shea T."/>
            <person name="Shenoy N."/>
            <person name="Sisk P."/>
            <person name="Stolte C."/>
            <person name="Sykes S."/>
            <person name="Walk T."/>
            <person name="White J."/>
            <person name="Yandava C."/>
            <person name="Haas B."/>
            <person name="Nusbaum C."/>
            <person name="Birren B."/>
        </authorList>
    </citation>
    <scope>NUCLEOTIDE SEQUENCE [LARGE SCALE GENOMIC DNA]</scope>
    <source>
        <strain evidence="4">R3-111a-1</strain>
    </source>
</reference>
<dbReference type="HOGENOM" id="CLU_2263939_0_0_1"/>